<sequence>MRLKDRVALITGGGAGIGRATALLFAREGARVVVDARSSKNGEETVGMIKEVGGEASLVVGDVSRNGDAERMARTVIGNYGRLDILVNNAGTGKGDKVTEVPEENWDKAIDVNLKGVFLVSRYAIREMIK</sequence>
<organism evidence="2">
    <name type="scientific">marine sediment metagenome</name>
    <dbReference type="NCBI Taxonomy" id="412755"/>
    <lineage>
        <taxon>unclassified sequences</taxon>
        <taxon>metagenomes</taxon>
        <taxon>ecological metagenomes</taxon>
    </lineage>
</organism>
<dbReference type="PANTHER" id="PTHR42879">
    <property type="entry name" value="3-OXOACYL-(ACYL-CARRIER-PROTEIN) REDUCTASE"/>
    <property type="match status" value="1"/>
</dbReference>
<name>X1P9H7_9ZZZZ</name>
<dbReference type="Pfam" id="PF00106">
    <property type="entry name" value="adh_short"/>
    <property type="match status" value="1"/>
</dbReference>
<dbReference type="InterPro" id="IPR050259">
    <property type="entry name" value="SDR"/>
</dbReference>
<proteinExistence type="inferred from homology"/>
<accession>X1P9H7</accession>
<dbReference type="SUPFAM" id="SSF51735">
    <property type="entry name" value="NAD(P)-binding Rossmann-fold domains"/>
    <property type="match status" value="1"/>
</dbReference>
<reference evidence="2" key="1">
    <citation type="journal article" date="2014" name="Front. Microbiol.">
        <title>High frequency of phylogenetically diverse reductive dehalogenase-homologous genes in deep subseafloor sedimentary metagenomes.</title>
        <authorList>
            <person name="Kawai M."/>
            <person name="Futagami T."/>
            <person name="Toyoda A."/>
            <person name="Takaki Y."/>
            <person name="Nishi S."/>
            <person name="Hori S."/>
            <person name="Arai W."/>
            <person name="Tsubouchi T."/>
            <person name="Morono Y."/>
            <person name="Uchiyama I."/>
            <person name="Ito T."/>
            <person name="Fujiyama A."/>
            <person name="Inagaki F."/>
            <person name="Takami H."/>
        </authorList>
    </citation>
    <scope>NUCLEOTIDE SEQUENCE</scope>
    <source>
        <strain evidence="2">Expedition CK06-06</strain>
    </source>
</reference>
<evidence type="ECO:0000256" key="1">
    <source>
        <dbReference type="ARBA" id="ARBA00006484"/>
    </source>
</evidence>
<protein>
    <recommendedName>
        <fullName evidence="3">Short-chain dehydrogenase/reductase SDR</fullName>
    </recommendedName>
</protein>
<dbReference type="PRINTS" id="PR00081">
    <property type="entry name" value="GDHRDH"/>
</dbReference>
<dbReference type="AlphaFoldDB" id="X1P9H7"/>
<evidence type="ECO:0000313" key="2">
    <source>
        <dbReference type="EMBL" id="GAI39126.1"/>
    </source>
</evidence>
<dbReference type="InterPro" id="IPR002347">
    <property type="entry name" value="SDR_fam"/>
</dbReference>
<dbReference type="InterPro" id="IPR036291">
    <property type="entry name" value="NAD(P)-bd_dom_sf"/>
</dbReference>
<comment type="similarity">
    <text evidence="1">Belongs to the short-chain dehydrogenases/reductases (SDR) family.</text>
</comment>
<dbReference type="EMBL" id="BARV01030244">
    <property type="protein sequence ID" value="GAI39126.1"/>
    <property type="molecule type" value="Genomic_DNA"/>
</dbReference>
<dbReference type="Gene3D" id="3.40.50.720">
    <property type="entry name" value="NAD(P)-binding Rossmann-like Domain"/>
    <property type="match status" value="1"/>
</dbReference>
<comment type="caution">
    <text evidence="2">The sequence shown here is derived from an EMBL/GenBank/DDBJ whole genome shotgun (WGS) entry which is preliminary data.</text>
</comment>
<dbReference type="PANTHER" id="PTHR42879:SF2">
    <property type="entry name" value="3-OXOACYL-[ACYL-CARRIER-PROTEIN] REDUCTASE FABG"/>
    <property type="match status" value="1"/>
</dbReference>
<evidence type="ECO:0008006" key="3">
    <source>
        <dbReference type="Google" id="ProtNLM"/>
    </source>
</evidence>
<gene>
    <name evidence="2" type="ORF">S06H3_48069</name>
</gene>
<feature type="non-terminal residue" evidence="2">
    <location>
        <position position="130"/>
    </location>
</feature>